<dbReference type="Proteomes" id="UP001062846">
    <property type="component" value="Chromosome 6"/>
</dbReference>
<keyword evidence="2" id="KW-1185">Reference proteome</keyword>
<reference evidence="1" key="1">
    <citation type="submission" date="2022-02" db="EMBL/GenBank/DDBJ databases">
        <title>Plant Genome Project.</title>
        <authorList>
            <person name="Zhang R.-G."/>
        </authorList>
    </citation>
    <scope>NUCLEOTIDE SEQUENCE</scope>
    <source>
        <strain evidence="1">AT1</strain>
    </source>
</reference>
<protein>
    <submittedName>
        <fullName evidence="1">Uncharacterized protein</fullName>
    </submittedName>
</protein>
<name>A0ACC0NGX4_RHOML</name>
<accession>A0ACC0NGX4</accession>
<sequence>METRASKKMKQKSELKERNSRRRVGDLPDELLRHIFSLLPCKSIVQTSVLSKHWNHLSLWRSHPHLDFSHPSLDSTAKDFIPSMLSRRQPDSNIITFRLSSPVFSSCLLDCVELDVHLDCVVDLPPSLFSCNTLRVLTLNHQNPYPNLRASCPVILAVKENFICSDTGNHKVQRNCRGQRPLYLHSVLSDLCPSEGEFSRGKTSLIDEVIEEAEWETDDEEEVDVEGIEGYKSESSDDDDEIQDEVLGSENDD</sequence>
<dbReference type="EMBL" id="CM046393">
    <property type="protein sequence ID" value="KAI8551833.1"/>
    <property type="molecule type" value="Genomic_DNA"/>
</dbReference>
<comment type="caution">
    <text evidence="1">The sequence shown here is derived from an EMBL/GenBank/DDBJ whole genome shotgun (WGS) entry which is preliminary data.</text>
</comment>
<organism evidence="1 2">
    <name type="scientific">Rhododendron molle</name>
    <name type="common">Chinese azalea</name>
    <name type="synonym">Azalea mollis</name>
    <dbReference type="NCBI Taxonomy" id="49168"/>
    <lineage>
        <taxon>Eukaryota</taxon>
        <taxon>Viridiplantae</taxon>
        <taxon>Streptophyta</taxon>
        <taxon>Embryophyta</taxon>
        <taxon>Tracheophyta</taxon>
        <taxon>Spermatophyta</taxon>
        <taxon>Magnoliopsida</taxon>
        <taxon>eudicotyledons</taxon>
        <taxon>Gunneridae</taxon>
        <taxon>Pentapetalae</taxon>
        <taxon>asterids</taxon>
        <taxon>Ericales</taxon>
        <taxon>Ericaceae</taxon>
        <taxon>Ericoideae</taxon>
        <taxon>Rhodoreae</taxon>
        <taxon>Rhododendron</taxon>
    </lineage>
</organism>
<gene>
    <name evidence="1" type="ORF">RHMOL_Rhmol06G0217500</name>
</gene>
<evidence type="ECO:0000313" key="2">
    <source>
        <dbReference type="Proteomes" id="UP001062846"/>
    </source>
</evidence>
<evidence type="ECO:0000313" key="1">
    <source>
        <dbReference type="EMBL" id="KAI8551833.1"/>
    </source>
</evidence>
<proteinExistence type="predicted"/>